<proteinExistence type="predicted"/>
<dbReference type="Proteomes" id="UP000004578">
    <property type="component" value="Unassembled WGS sequence"/>
</dbReference>
<evidence type="ECO:0000313" key="2">
    <source>
        <dbReference type="Proteomes" id="UP000004578"/>
    </source>
</evidence>
<comment type="caution">
    <text evidence="1">The sequence shown here is derived from an EMBL/GenBank/DDBJ whole genome shotgun (WGS) entry which is preliminary data.</text>
</comment>
<dbReference type="EMBL" id="AKFS01000288">
    <property type="protein sequence ID" value="EJF36765.1"/>
    <property type="molecule type" value="Genomic_DNA"/>
</dbReference>
<keyword evidence="2" id="KW-1185">Reference proteome</keyword>
<sequence length="208" mass="21434">MKQVSASMEIPARRPAWRDPRLIVGLALIAVSIILTTSIVSAARGGATVYRATQAILPGDVLGPHNIAPTRLDVDTSVYATADALAPGATVSEEVAVGEILRVSAIADTSVETARRLVITVSDSLPSSVQAGDQLDLWRVQQASGGQSGQGAAHLGVRATLVRVLEQTTSIAAKGTRIEILVDEASVGTVLEATAGKNSLAALPVGQR</sequence>
<dbReference type="PATRIC" id="fig|1125717.3.peg.1777"/>
<dbReference type="RefSeq" id="WP_005872331.1">
    <property type="nucleotide sequence ID" value="NZ_AKFS01000288.1"/>
</dbReference>
<evidence type="ECO:0000313" key="1">
    <source>
        <dbReference type="EMBL" id="EJF36765.1"/>
    </source>
</evidence>
<organism evidence="1 2">
    <name type="scientific">Schaalia georgiae F0490</name>
    <dbReference type="NCBI Taxonomy" id="1125717"/>
    <lineage>
        <taxon>Bacteria</taxon>
        <taxon>Bacillati</taxon>
        <taxon>Actinomycetota</taxon>
        <taxon>Actinomycetes</taxon>
        <taxon>Actinomycetales</taxon>
        <taxon>Actinomycetaceae</taxon>
        <taxon>Schaalia</taxon>
    </lineage>
</organism>
<accession>J1GUN6</accession>
<dbReference type="AlphaFoldDB" id="J1GUN6"/>
<evidence type="ECO:0008006" key="3">
    <source>
        <dbReference type="Google" id="ProtNLM"/>
    </source>
</evidence>
<gene>
    <name evidence="1" type="ORF">HMPREF1317_2330</name>
</gene>
<name>J1GUN6_9ACTO</name>
<reference evidence="1 2" key="1">
    <citation type="submission" date="2012-05" db="EMBL/GenBank/DDBJ databases">
        <authorList>
            <person name="Harkins D.M."/>
            <person name="Madupu R."/>
            <person name="Durkin A.S."/>
            <person name="Torralba M."/>
            <person name="Methe B."/>
            <person name="Sutton G.G."/>
            <person name="Nelson K.E."/>
        </authorList>
    </citation>
    <scope>NUCLEOTIDE SEQUENCE [LARGE SCALE GENOMIC DNA]</scope>
    <source>
        <strain evidence="1 2">F0490</strain>
    </source>
</reference>
<protein>
    <recommendedName>
        <fullName evidence="3">SAF domain protein</fullName>
    </recommendedName>
</protein>